<evidence type="ECO:0000313" key="3">
    <source>
        <dbReference type="EMBL" id="GFH54471.1"/>
    </source>
</evidence>
<feature type="compositionally biased region" description="Basic and acidic residues" evidence="1">
    <location>
        <begin position="43"/>
        <end position="58"/>
    </location>
</feature>
<proteinExistence type="predicted"/>
<feature type="signal peptide" evidence="2">
    <location>
        <begin position="1"/>
        <end position="17"/>
    </location>
</feature>
<comment type="caution">
    <text evidence="3">The sequence shown here is derived from an EMBL/GenBank/DDBJ whole genome shotgun (WGS) entry which is preliminary data.</text>
</comment>
<gene>
    <name evidence="3" type="ORF">CTEN210_10947</name>
</gene>
<feature type="chain" id="PRO_5042219361" evidence="2">
    <location>
        <begin position="18"/>
        <end position="141"/>
    </location>
</feature>
<sequence length="141" mass="15466">MKAAAILSIASLMCVDAFAPANPQRIQITTQLNFGIPTFGGNKGDEESKPDFQGDKPEKKIGMSGLVQLITAGMGSPFLGDFEGVDEETGKMMFSLEANNLVDENGQSKQTSMPYFESGWVDEEDLKKEEERKSKGGFKFW</sequence>
<protein>
    <submittedName>
        <fullName evidence="3">Uncharacterized protein</fullName>
    </submittedName>
</protein>
<evidence type="ECO:0000313" key="4">
    <source>
        <dbReference type="Proteomes" id="UP001054902"/>
    </source>
</evidence>
<dbReference type="Proteomes" id="UP001054902">
    <property type="component" value="Unassembled WGS sequence"/>
</dbReference>
<feature type="region of interest" description="Disordered" evidence="1">
    <location>
        <begin position="39"/>
        <end position="58"/>
    </location>
</feature>
<dbReference type="EMBL" id="BLLK01000047">
    <property type="protein sequence ID" value="GFH54471.1"/>
    <property type="molecule type" value="Genomic_DNA"/>
</dbReference>
<name>A0AAD3D0D8_9STRA</name>
<accession>A0AAD3D0D8</accession>
<organism evidence="3 4">
    <name type="scientific">Chaetoceros tenuissimus</name>
    <dbReference type="NCBI Taxonomy" id="426638"/>
    <lineage>
        <taxon>Eukaryota</taxon>
        <taxon>Sar</taxon>
        <taxon>Stramenopiles</taxon>
        <taxon>Ochrophyta</taxon>
        <taxon>Bacillariophyta</taxon>
        <taxon>Coscinodiscophyceae</taxon>
        <taxon>Chaetocerotophycidae</taxon>
        <taxon>Chaetocerotales</taxon>
        <taxon>Chaetocerotaceae</taxon>
        <taxon>Chaetoceros</taxon>
    </lineage>
</organism>
<evidence type="ECO:0000256" key="1">
    <source>
        <dbReference type="SAM" id="MobiDB-lite"/>
    </source>
</evidence>
<keyword evidence="2" id="KW-0732">Signal</keyword>
<evidence type="ECO:0000256" key="2">
    <source>
        <dbReference type="SAM" id="SignalP"/>
    </source>
</evidence>
<keyword evidence="4" id="KW-1185">Reference proteome</keyword>
<dbReference type="AlphaFoldDB" id="A0AAD3D0D8"/>
<reference evidence="3 4" key="1">
    <citation type="journal article" date="2021" name="Sci. Rep.">
        <title>The genome of the diatom Chaetoceros tenuissimus carries an ancient integrated fragment of an extant virus.</title>
        <authorList>
            <person name="Hongo Y."/>
            <person name="Kimura K."/>
            <person name="Takaki Y."/>
            <person name="Yoshida Y."/>
            <person name="Baba S."/>
            <person name="Kobayashi G."/>
            <person name="Nagasaki K."/>
            <person name="Hano T."/>
            <person name="Tomaru Y."/>
        </authorList>
    </citation>
    <scope>NUCLEOTIDE SEQUENCE [LARGE SCALE GENOMIC DNA]</scope>
    <source>
        <strain evidence="3 4">NIES-3715</strain>
    </source>
</reference>